<feature type="binding site" evidence="14">
    <location>
        <position position="237"/>
    </location>
    <ligand>
        <name>[4Fe-4S] cluster</name>
        <dbReference type="ChEBI" id="CHEBI:49883"/>
    </ligand>
</feature>
<evidence type="ECO:0000256" key="10">
    <source>
        <dbReference type="ARBA" id="ARBA00048545"/>
    </source>
</evidence>
<evidence type="ECO:0000256" key="12">
    <source>
        <dbReference type="PIRSR" id="PIRSR000485-1"/>
    </source>
</evidence>
<protein>
    <recommendedName>
        <fullName evidence="8 11">Amidophosphoribosyltransferase</fullName>
        <shortName evidence="11">ATase</shortName>
        <ecNumber evidence="3 11">2.4.2.14</ecNumber>
    </recommendedName>
    <alternativeName>
        <fullName evidence="9 11">Glutamine phosphoribosylpyrophosphate amidotransferase</fullName>
    </alternativeName>
</protein>
<dbReference type="Pfam" id="PF00156">
    <property type="entry name" value="Pribosyltran"/>
    <property type="match status" value="1"/>
</dbReference>
<comment type="cofactor">
    <cofactor evidence="13">
        <name>Mg(2+)</name>
        <dbReference type="ChEBI" id="CHEBI:18420"/>
    </cofactor>
    <text evidence="13">Binds 1 Mg(2+) ion per subunit.</text>
</comment>
<evidence type="ECO:0000256" key="2">
    <source>
        <dbReference type="ARBA" id="ARBA00010138"/>
    </source>
</evidence>
<comment type="pathway">
    <text evidence="1 11">Purine metabolism; IMP biosynthesis via de novo pathway; N(1)-(5-phospho-D-ribosyl)glycinamide from 5-phospho-alpha-D-ribose 1-diphosphate: step 1/2.</text>
</comment>
<evidence type="ECO:0000256" key="6">
    <source>
        <dbReference type="ARBA" id="ARBA00022755"/>
    </source>
</evidence>
<dbReference type="GO" id="GO:0004044">
    <property type="term" value="F:amidophosphoribosyltransferase activity"/>
    <property type="evidence" value="ECO:0007669"/>
    <property type="project" value="UniProtKB-EC"/>
</dbReference>
<proteinExistence type="inferred from homology"/>
<keyword evidence="6 11" id="KW-0658">Purine biosynthesis</keyword>
<dbReference type="SUPFAM" id="SSF56235">
    <property type="entry name" value="N-terminal nucleophile aminohydrolases (Ntn hydrolases)"/>
    <property type="match status" value="1"/>
</dbReference>
<sequence length="464" mass="50232">MSEFEESGIGEECGVFGCVAAGEWPTQLEVAQVLTLGLVALQHRGQESAGIVTSNGVNPPTYNTLKGMGLVNNAFPPEDLLKMRSCNLGIGHTRYSTTGISELQNCQPFVVDTLHGKIAVAHNGELVNAAALRRKVMRHGVGLSTSSDSELITQLLALTPPMEEVDAPDWVARSIFDLAGEGDTEGWVVSSESCSFQSIGAKYYREVMPGEIVQISKHGIKSLSIVPRPEGDLPAFCIFEYVYFARPDSIFEGQMVYTVRQQCGRQLAIEAPTEADVVSTVPESATPAALGYAQQSGLPYVEVLCKNRYVGRTFIQPNTRLRQLGVAKKFGALTDNFAGKRVVLVDDSIVRGNTISPIIKLLKEAGATEVHIRVASPPIRFPCYMGINIPTKEELIANRPEFKDIAGYIGATSVQYLSVEGLVSAVQGGIPSIQKGERISTKPSRRVGHCTACLTGKYPVELEW</sequence>
<reference evidence="16" key="3">
    <citation type="submission" date="2025-08" db="UniProtKB">
        <authorList>
            <consortium name="Ensembl"/>
        </authorList>
    </citation>
    <scope>IDENTIFICATION</scope>
</reference>
<feature type="binding site" evidence="14">
    <location>
        <position position="383"/>
    </location>
    <ligand>
        <name>[4Fe-4S] cluster</name>
        <dbReference type="ChEBI" id="CHEBI:49883"/>
    </ligand>
</feature>
<evidence type="ECO:0000259" key="15">
    <source>
        <dbReference type="PROSITE" id="PS51278"/>
    </source>
</evidence>
<dbReference type="InterPro" id="IPR029057">
    <property type="entry name" value="PRTase-like"/>
</dbReference>
<comment type="cofactor">
    <cofactor evidence="14">
        <name>[4Fe-4S] cluster</name>
        <dbReference type="ChEBI" id="CHEBI:49883"/>
    </cofactor>
    <text evidence="14">Binds 1 [4Fe-4S] cluster per subunit.</text>
</comment>
<evidence type="ECO:0000256" key="8">
    <source>
        <dbReference type="ARBA" id="ARBA00033770"/>
    </source>
</evidence>
<keyword evidence="13" id="KW-0460">Magnesium</keyword>
<dbReference type="Pfam" id="PF13522">
    <property type="entry name" value="GATase_6"/>
    <property type="match status" value="1"/>
</dbReference>
<reference evidence="16" key="4">
    <citation type="submission" date="2025-09" db="UniProtKB">
        <authorList>
            <consortium name="Ensembl"/>
        </authorList>
    </citation>
    <scope>IDENTIFICATION</scope>
</reference>
<feature type="active site" description="Nucleophile" evidence="12">
    <location>
        <position position="13"/>
    </location>
</feature>
<name>A0A6Q2YEV6_ESOLU</name>
<dbReference type="PANTHER" id="PTHR11907">
    <property type="entry name" value="AMIDOPHOSPHORIBOSYLTRANSFERASE"/>
    <property type="match status" value="1"/>
</dbReference>
<dbReference type="PROSITE" id="PS51278">
    <property type="entry name" value="GATASE_TYPE_2"/>
    <property type="match status" value="1"/>
</dbReference>
<keyword evidence="14" id="KW-0411">Iron-sulfur</keyword>
<dbReference type="InterPro" id="IPR017932">
    <property type="entry name" value="GATase_2_dom"/>
</dbReference>
<evidence type="ECO:0000256" key="14">
    <source>
        <dbReference type="PIRSR" id="PIRSR000485-3"/>
    </source>
</evidence>
<evidence type="ECO:0000256" key="5">
    <source>
        <dbReference type="ARBA" id="ARBA00022679"/>
    </source>
</evidence>
<evidence type="ECO:0000256" key="1">
    <source>
        <dbReference type="ARBA" id="ARBA00005209"/>
    </source>
</evidence>
<dbReference type="EC" id="2.4.2.14" evidence="3 11"/>
<evidence type="ECO:0000256" key="9">
    <source>
        <dbReference type="ARBA" id="ARBA00033776"/>
    </source>
</evidence>
<dbReference type="GeneTree" id="ENSGT00390000003428"/>
<evidence type="ECO:0000256" key="13">
    <source>
        <dbReference type="PIRSR" id="PIRSR000485-2"/>
    </source>
</evidence>
<keyword evidence="17" id="KW-1185">Reference proteome</keyword>
<evidence type="ECO:0000256" key="7">
    <source>
        <dbReference type="ARBA" id="ARBA00022962"/>
    </source>
</evidence>
<dbReference type="CDD" id="cd06223">
    <property type="entry name" value="PRTases_typeI"/>
    <property type="match status" value="1"/>
</dbReference>
<dbReference type="Proteomes" id="UP000265140">
    <property type="component" value="Chromosome 8"/>
</dbReference>
<dbReference type="Bgee" id="ENSELUG00000003992">
    <property type="expression patterns" value="Expressed in ovary and 14 other cell types or tissues"/>
</dbReference>
<dbReference type="InterPro" id="IPR005854">
    <property type="entry name" value="PurF"/>
</dbReference>
<dbReference type="AlphaFoldDB" id="A0A6Q2YEV6"/>
<feature type="binding site" evidence="13">
    <location>
        <position position="284"/>
    </location>
    <ligand>
        <name>Mg(2+)</name>
        <dbReference type="ChEBI" id="CHEBI:18420"/>
    </ligand>
</feature>
<evidence type="ECO:0000313" key="17">
    <source>
        <dbReference type="Proteomes" id="UP000265140"/>
    </source>
</evidence>
<dbReference type="PIRSF" id="PIRSF000485">
    <property type="entry name" value="Amd_phspho_trans"/>
    <property type="match status" value="1"/>
</dbReference>
<dbReference type="InterPro" id="IPR029055">
    <property type="entry name" value="Ntn_hydrolases_N"/>
</dbReference>
<keyword evidence="5 11" id="KW-0808">Transferase</keyword>
<feature type="binding site" evidence="14">
    <location>
        <position position="453"/>
    </location>
    <ligand>
        <name>[4Fe-4S] cluster</name>
        <dbReference type="ChEBI" id="CHEBI:49883"/>
    </ligand>
</feature>
<feature type="binding site" evidence="13">
    <location>
        <position position="347"/>
    </location>
    <ligand>
        <name>Mg(2+)</name>
        <dbReference type="ChEBI" id="CHEBI:18420"/>
    </ligand>
</feature>
<dbReference type="UniPathway" id="UPA00074">
    <property type="reaction ID" value="UER00124"/>
</dbReference>
<dbReference type="GO" id="GO:0051536">
    <property type="term" value="F:iron-sulfur cluster binding"/>
    <property type="evidence" value="ECO:0007669"/>
    <property type="project" value="UniProtKB-KW"/>
</dbReference>
<keyword evidence="4 11" id="KW-0328">Glycosyltransferase</keyword>
<evidence type="ECO:0000256" key="3">
    <source>
        <dbReference type="ARBA" id="ARBA00011941"/>
    </source>
</evidence>
<keyword evidence="14" id="KW-0408">Iron</keyword>
<keyword evidence="13" id="KW-0479">Metal-binding</keyword>
<dbReference type="HAMAP" id="MF_01931">
    <property type="entry name" value="PurF"/>
    <property type="match status" value="1"/>
</dbReference>
<dbReference type="InterPro" id="IPR000836">
    <property type="entry name" value="PRTase_dom"/>
</dbReference>
<gene>
    <name evidence="16" type="primary">PPAT</name>
</gene>
<dbReference type="Ensembl" id="ENSELUT00000074635.2">
    <property type="protein sequence ID" value="ENSELUP00000064103.2"/>
    <property type="gene ID" value="ENSELUG00000003992.3"/>
</dbReference>
<dbReference type="SUPFAM" id="SSF53271">
    <property type="entry name" value="PRTase-like"/>
    <property type="match status" value="1"/>
</dbReference>
<feature type="binding site" evidence="13">
    <location>
        <position position="346"/>
    </location>
    <ligand>
        <name>Mg(2+)</name>
        <dbReference type="ChEBI" id="CHEBI:18420"/>
    </ligand>
</feature>
<dbReference type="Gene3D" id="3.60.20.10">
    <property type="entry name" value="Glutamine Phosphoribosylpyrophosphate, subunit 1, domain 1"/>
    <property type="match status" value="1"/>
</dbReference>
<reference evidence="17" key="1">
    <citation type="journal article" date="2014" name="PLoS ONE">
        <title>The genome and linkage map of the northern pike (Esox lucius): conserved synteny revealed between the salmonid sister group and the Neoteleostei.</title>
        <authorList>
            <person name="Rondeau E.B."/>
            <person name="Minkley D.R."/>
            <person name="Leong J.S."/>
            <person name="Messmer A.M."/>
            <person name="Jantzen J.R."/>
            <person name="von Schalburg K.R."/>
            <person name="Lemon C."/>
            <person name="Bird N.H."/>
            <person name="Koop B.F."/>
        </authorList>
    </citation>
    <scope>NUCLEOTIDE SEQUENCE</scope>
</reference>
<keyword evidence="7" id="KW-0315">Glutamine amidotransferase</keyword>
<feature type="binding site" evidence="14">
    <location>
        <position position="450"/>
    </location>
    <ligand>
        <name>[4Fe-4S] cluster</name>
        <dbReference type="ChEBI" id="CHEBI:49883"/>
    </ligand>
</feature>
<evidence type="ECO:0000313" key="16">
    <source>
        <dbReference type="Ensembl" id="ENSELUP00000064103.2"/>
    </source>
</evidence>
<accession>A0A6Q2YEV6</accession>
<dbReference type="GO" id="GO:0006189">
    <property type="term" value="P:'de novo' IMP biosynthetic process"/>
    <property type="evidence" value="ECO:0007669"/>
    <property type="project" value="UniProtKB-UniPathway"/>
</dbReference>
<evidence type="ECO:0000256" key="11">
    <source>
        <dbReference type="PIRNR" id="PIRNR000485"/>
    </source>
</evidence>
<evidence type="ECO:0000256" key="4">
    <source>
        <dbReference type="ARBA" id="ARBA00022676"/>
    </source>
</evidence>
<dbReference type="GO" id="GO:0009113">
    <property type="term" value="P:purine nucleobase biosynthetic process"/>
    <property type="evidence" value="ECO:0007669"/>
    <property type="project" value="InterPro"/>
</dbReference>
<comment type="similarity">
    <text evidence="2 11">In the C-terminal section; belongs to the purine/pyrimidine phosphoribosyltransferase family.</text>
</comment>
<organism evidence="16 17">
    <name type="scientific">Esox lucius</name>
    <name type="common">Northern pike</name>
    <dbReference type="NCBI Taxonomy" id="8010"/>
    <lineage>
        <taxon>Eukaryota</taxon>
        <taxon>Metazoa</taxon>
        <taxon>Chordata</taxon>
        <taxon>Craniata</taxon>
        <taxon>Vertebrata</taxon>
        <taxon>Euteleostomi</taxon>
        <taxon>Actinopterygii</taxon>
        <taxon>Neopterygii</taxon>
        <taxon>Teleostei</taxon>
        <taxon>Protacanthopterygii</taxon>
        <taxon>Esociformes</taxon>
        <taxon>Esocidae</taxon>
        <taxon>Esox</taxon>
    </lineage>
</organism>
<comment type="catalytic activity">
    <reaction evidence="10">
        <text>5-phospho-beta-D-ribosylamine + L-glutamate + diphosphate = 5-phospho-alpha-D-ribose 1-diphosphate + L-glutamine + H2O</text>
        <dbReference type="Rhea" id="RHEA:14905"/>
        <dbReference type="ChEBI" id="CHEBI:15377"/>
        <dbReference type="ChEBI" id="CHEBI:29985"/>
        <dbReference type="ChEBI" id="CHEBI:33019"/>
        <dbReference type="ChEBI" id="CHEBI:58017"/>
        <dbReference type="ChEBI" id="CHEBI:58359"/>
        <dbReference type="ChEBI" id="CHEBI:58681"/>
        <dbReference type="EC" id="2.4.2.14"/>
    </reaction>
    <physiologicalReaction direction="right-to-left" evidence="10">
        <dbReference type="Rhea" id="RHEA:14907"/>
    </physiologicalReaction>
</comment>
<dbReference type="GO" id="GO:0046872">
    <property type="term" value="F:metal ion binding"/>
    <property type="evidence" value="ECO:0007669"/>
    <property type="project" value="UniProtKB-KW"/>
</dbReference>
<reference evidence="16" key="2">
    <citation type="submission" date="2020-02" db="EMBL/GenBank/DDBJ databases">
        <title>Esox lucius (northern pike) genome, fEsoLuc1, primary haplotype.</title>
        <authorList>
            <person name="Myers G."/>
            <person name="Karagic N."/>
            <person name="Meyer A."/>
            <person name="Pippel M."/>
            <person name="Reichard M."/>
            <person name="Winkler S."/>
            <person name="Tracey A."/>
            <person name="Sims Y."/>
            <person name="Howe K."/>
            <person name="Rhie A."/>
            <person name="Formenti G."/>
            <person name="Durbin R."/>
            <person name="Fedrigo O."/>
            <person name="Jarvis E.D."/>
        </authorList>
    </citation>
    <scope>NUCLEOTIDE SEQUENCE [LARGE SCALE GENOMIC DNA]</scope>
</reference>
<dbReference type="Gene3D" id="3.40.50.2020">
    <property type="match status" value="1"/>
</dbReference>
<feature type="domain" description="Glutamine amidotransferase type-2" evidence="15">
    <location>
        <begin position="13"/>
        <end position="218"/>
    </location>
</feature>